<dbReference type="GO" id="GO:0045490">
    <property type="term" value="P:pectin catabolic process"/>
    <property type="evidence" value="ECO:0007669"/>
    <property type="project" value="TreeGrafter"/>
</dbReference>
<evidence type="ECO:0000256" key="2">
    <source>
        <dbReference type="PIRSR" id="PIRSR638964-3"/>
    </source>
</evidence>
<dbReference type="GO" id="GO:0046556">
    <property type="term" value="F:alpha-L-arabinofuranosidase activity"/>
    <property type="evidence" value="ECO:0007669"/>
    <property type="project" value="InterPro"/>
</dbReference>
<dbReference type="SUPFAM" id="SSF49899">
    <property type="entry name" value="Concanavalin A-like lectins/glucanases"/>
    <property type="match status" value="1"/>
</dbReference>
<feature type="active site" description="Proton donor" evidence="1">
    <location>
        <position position="289"/>
    </location>
</feature>
<feature type="disulfide bond" evidence="2">
    <location>
        <begin position="78"/>
        <end position="83"/>
    </location>
</feature>
<feature type="active site" description="Nucleophile" evidence="1">
    <location>
        <position position="214"/>
    </location>
</feature>
<name>A0A0D3J5B7_EMIH1</name>
<dbReference type="InterPro" id="IPR038964">
    <property type="entry name" value="ABFB"/>
</dbReference>
<dbReference type="PANTHER" id="PTHR39447">
    <property type="entry name" value="ALPHA-L-ARABINOFURANOSIDASE B"/>
    <property type="match status" value="1"/>
</dbReference>
<dbReference type="RefSeq" id="XP_005771131.1">
    <property type="nucleotide sequence ID" value="XM_005771074.1"/>
</dbReference>
<reference evidence="5" key="1">
    <citation type="journal article" date="2013" name="Nature">
        <title>Pan genome of the phytoplankton Emiliania underpins its global distribution.</title>
        <authorList>
            <person name="Read B.A."/>
            <person name="Kegel J."/>
            <person name="Klute M.J."/>
            <person name="Kuo A."/>
            <person name="Lefebvre S.C."/>
            <person name="Maumus F."/>
            <person name="Mayer C."/>
            <person name="Miller J."/>
            <person name="Monier A."/>
            <person name="Salamov A."/>
            <person name="Young J."/>
            <person name="Aguilar M."/>
            <person name="Claverie J.M."/>
            <person name="Frickenhaus S."/>
            <person name="Gonzalez K."/>
            <person name="Herman E.K."/>
            <person name="Lin Y.C."/>
            <person name="Napier J."/>
            <person name="Ogata H."/>
            <person name="Sarno A.F."/>
            <person name="Shmutz J."/>
            <person name="Schroeder D."/>
            <person name="de Vargas C."/>
            <person name="Verret F."/>
            <person name="von Dassow P."/>
            <person name="Valentin K."/>
            <person name="Van de Peer Y."/>
            <person name="Wheeler G."/>
            <person name="Dacks J.B."/>
            <person name="Delwiche C.F."/>
            <person name="Dyhrman S.T."/>
            <person name="Glockner G."/>
            <person name="John U."/>
            <person name="Richards T."/>
            <person name="Worden A.Z."/>
            <person name="Zhang X."/>
            <person name="Grigoriev I.V."/>
            <person name="Allen A.E."/>
            <person name="Bidle K."/>
            <person name="Borodovsky M."/>
            <person name="Bowler C."/>
            <person name="Brownlee C."/>
            <person name="Cock J.M."/>
            <person name="Elias M."/>
            <person name="Gladyshev V.N."/>
            <person name="Groth M."/>
            <person name="Guda C."/>
            <person name="Hadaegh A."/>
            <person name="Iglesias-Rodriguez M.D."/>
            <person name="Jenkins J."/>
            <person name="Jones B.M."/>
            <person name="Lawson T."/>
            <person name="Leese F."/>
            <person name="Lindquist E."/>
            <person name="Lobanov A."/>
            <person name="Lomsadze A."/>
            <person name="Malik S.B."/>
            <person name="Marsh M.E."/>
            <person name="Mackinder L."/>
            <person name="Mock T."/>
            <person name="Mueller-Roeber B."/>
            <person name="Pagarete A."/>
            <person name="Parker M."/>
            <person name="Probert I."/>
            <person name="Quesneville H."/>
            <person name="Raines C."/>
            <person name="Rensing S.A."/>
            <person name="Riano-Pachon D.M."/>
            <person name="Richier S."/>
            <person name="Rokitta S."/>
            <person name="Shiraiwa Y."/>
            <person name="Soanes D.M."/>
            <person name="van der Giezen M."/>
            <person name="Wahlund T.M."/>
            <person name="Williams B."/>
            <person name="Wilson W."/>
            <person name="Wolfe G."/>
            <person name="Wurch L.L."/>
        </authorList>
    </citation>
    <scope>NUCLEOTIDE SEQUENCE</scope>
</reference>
<dbReference type="KEGG" id="ehx:EMIHUDRAFT_458871"/>
<evidence type="ECO:0000259" key="3">
    <source>
        <dbReference type="Pfam" id="PF09206"/>
    </source>
</evidence>
<dbReference type="Gene3D" id="2.60.120.200">
    <property type="match status" value="1"/>
</dbReference>
<evidence type="ECO:0000313" key="5">
    <source>
        <dbReference type="Proteomes" id="UP000013827"/>
    </source>
</evidence>
<evidence type="ECO:0000313" key="4">
    <source>
        <dbReference type="EnsemblProtists" id="EOD18702"/>
    </source>
</evidence>
<dbReference type="HOGENOM" id="CLU_029332_0_0_1"/>
<protein>
    <recommendedName>
        <fullName evidence="3">Alpha-L-arabinofuranosidase B catalytic domain-containing protein</fullName>
    </recommendedName>
</protein>
<keyword evidence="2" id="KW-1015">Disulfide bond</keyword>
<reference evidence="4" key="2">
    <citation type="submission" date="2024-10" db="UniProtKB">
        <authorList>
            <consortium name="EnsemblProtists"/>
        </authorList>
    </citation>
    <scope>IDENTIFICATION</scope>
</reference>
<organism evidence="4 5">
    <name type="scientific">Emiliania huxleyi (strain CCMP1516)</name>
    <dbReference type="NCBI Taxonomy" id="280463"/>
    <lineage>
        <taxon>Eukaryota</taxon>
        <taxon>Haptista</taxon>
        <taxon>Haptophyta</taxon>
        <taxon>Prymnesiophyceae</taxon>
        <taxon>Isochrysidales</taxon>
        <taxon>Noelaerhabdaceae</taxon>
        <taxon>Emiliania</taxon>
    </lineage>
</organism>
<dbReference type="InterPro" id="IPR015289">
    <property type="entry name" value="A-L-arabinofuranosidase_B_cat"/>
</dbReference>
<proteinExistence type="predicted"/>
<dbReference type="PaxDb" id="2903-EOD18702"/>
<dbReference type="eggNOG" id="ENOG502QS3Q">
    <property type="taxonomic scope" value="Eukaryota"/>
</dbReference>
<dbReference type="GO" id="GO:0019566">
    <property type="term" value="P:arabinose metabolic process"/>
    <property type="evidence" value="ECO:0007669"/>
    <property type="project" value="InterPro"/>
</dbReference>
<dbReference type="Pfam" id="PF09206">
    <property type="entry name" value="ArabFuran-catal"/>
    <property type="match status" value="1"/>
</dbReference>
<sequence>MMAASILSALPAAPPSPGPCDIYASAGTPCVAAHSMTRSLFANYSGPLYLVQRSSDLASDVVVVKEGLAAVASQDAFCAGTNCTVTRIFDQTERGNHLNRAPWGGASKHSERGVNAARHKLSVGGRTVYGAYFEGGMGYRCDSTWGVATGNEPETMYMVTAGRHYNGGCCFDYGNAEIDALDHGKGTMEAIYWGDSKGWSRGAGDGPWVMADIENGLWAGKDKVEASNTPITGAEFVTAMVKGGSNGFALLGGDATRSDGLKKLYEGPRPPKYQPMKKQGAIILGIGGDSSDWAVGTFYEGVVTAGYASDATDKAVHANIVAAGYGR</sequence>
<dbReference type="GO" id="GO:0031221">
    <property type="term" value="P:arabinan metabolic process"/>
    <property type="evidence" value="ECO:0007669"/>
    <property type="project" value="InterPro"/>
</dbReference>
<dbReference type="GeneID" id="17264254"/>
<feature type="domain" description="Alpha-L-arabinofuranosidase B catalytic" evidence="3">
    <location>
        <begin position="19"/>
        <end position="325"/>
    </location>
</feature>
<dbReference type="InterPro" id="IPR013320">
    <property type="entry name" value="ConA-like_dom_sf"/>
</dbReference>
<dbReference type="AlphaFoldDB" id="A0A0D3J5B7"/>
<dbReference type="EnsemblProtists" id="EOD18702">
    <property type="protein sequence ID" value="EOD18702"/>
    <property type="gene ID" value="EMIHUDRAFT_458871"/>
</dbReference>
<keyword evidence="5" id="KW-1185">Reference proteome</keyword>
<evidence type="ECO:0000256" key="1">
    <source>
        <dbReference type="PIRSR" id="PIRSR638964-1"/>
    </source>
</evidence>
<accession>A0A0D3J5B7</accession>
<dbReference type="PANTHER" id="PTHR39447:SF2">
    <property type="entry name" value="ALPHA-L-ARABINOFURANOSIDASE B"/>
    <property type="match status" value="1"/>
</dbReference>
<dbReference type="Proteomes" id="UP000013827">
    <property type="component" value="Unassembled WGS sequence"/>
</dbReference>
<dbReference type="STRING" id="2903.R1C8U3"/>
<feature type="disulfide bond" evidence="2">
    <location>
        <begin position="20"/>
        <end position="30"/>
    </location>
</feature>
<feature type="disulfide bond" evidence="2">
    <location>
        <begin position="169"/>
        <end position="170"/>
    </location>
</feature>